<gene>
    <name evidence="2" type="ORF">EYD46_03545</name>
</gene>
<dbReference type="Proteomes" id="UP000292372">
    <property type="component" value="Unassembled WGS sequence"/>
</dbReference>
<sequence length="88" mass="9933">MNKYKKLALSLVLDACGYISFIFPPFDIAWAPLSAYIMTKLYKGRTGKIAAAVSFIEEALPGLDVIPTFTLMWLYSYVFKSKETIIKV</sequence>
<dbReference type="OrthoDB" id="1144067at2"/>
<keyword evidence="3" id="KW-1185">Reference proteome</keyword>
<keyword evidence="1" id="KW-0472">Membrane</keyword>
<dbReference type="AlphaFoldDB" id="A0A4Q9FPR0"/>
<proteinExistence type="predicted"/>
<keyword evidence="1" id="KW-1133">Transmembrane helix</keyword>
<comment type="caution">
    <text evidence="2">The sequence shown here is derived from an EMBL/GenBank/DDBJ whole genome shotgun (WGS) entry which is preliminary data.</text>
</comment>
<evidence type="ECO:0000313" key="2">
    <source>
        <dbReference type="EMBL" id="TBN17401.1"/>
    </source>
</evidence>
<name>A0A4Q9FPR0_9FLAO</name>
<dbReference type="EMBL" id="SIRS01000002">
    <property type="protein sequence ID" value="TBN17401.1"/>
    <property type="molecule type" value="Genomic_DNA"/>
</dbReference>
<evidence type="ECO:0000313" key="3">
    <source>
        <dbReference type="Proteomes" id="UP000292372"/>
    </source>
</evidence>
<feature type="transmembrane region" description="Helical" evidence="1">
    <location>
        <begin position="59"/>
        <end position="79"/>
    </location>
</feature>
<evidence type="ECO:0000256" key="1">
    <source>
        <dbReference type="SAM" id="Phobius"/>
    </source>
</evidence>
<keyword evidence="1" id="KW-0812">Transmembrane</keyword>
<reference evidence="2 3" key="1">
    <citation type="journal article" date="2015" name="Int. J. Syst. Evol. Microbiol.">
        <title>Hyunsoonleella pacifica sp. nov., isolated from seawater of South Pacific Gyre.</title>
        <authorList>
            <person name="Gao X."/>
            <person name="Zhang Z."/>
            <person name="Dai X."/>
            <person name="Zhang X.H."/>
        </authorList>
    </citation>
    <scope>NUCLEOTIDE SEQUENCE [LARGE SCALE GENOMIC DNA]</scope>
    <source>
        <strain evidence="2 3">SW033</strain>
    </source>
</reference>
<protein>
    <submittedName>
        <fullName evidence="2">Uncharacterized protein</fullName>
    </submittedName>
</protein>
<accession>A0A4Q9FPR0</accession>
<dbReference type="RefSeq" id="WP_130935693.1">
    <property type="nucleotide sequence ID" value="NZ_BMEE01000001.1"/>
</dbReference>
<organism evidence="2 3">
    <name type="scientific">Hyunsoonleella pacifica</name>
    <dbReference type="NCBI Taxonomy" id="1080224"/>
    <lineage>
        <taxon>Bacteria</taxon>
        <taxon>Pseudomonadati</taxon>
        <taxon>Bacteroidota</taxon>
        <taxon>Flavobacteriia</taxon>
        <taxon>Flavobacteriales</taxon>
        <taxon>Flavobacteriaceae</taxon>
    </lineage>
</organism>